<dbReference type="PANTHER" id="PTHR34986">
    <property type="entry name" value="EVOLVED BETA-GALACTOSIDASE SUBUNIT BETA"/>
    <property type="match status" value="1"/>
</dbReference>
<dbReference type="AlphaFoldDB" id="A0AA47I5T9"/>
<evidence type="ECO:0000313" key="1">
    <source>
        <dbReference type="EMBL" id="WAG58794.1"/>
    </source>
</evidence>
<reference evidence="1" key="1">
    <citation type="submission" date="2021-11" db="EMBL/GenBank/DDBJ databases">
        <title>Clostridia strains as spoilage organisms.</title>
        <authorList>
            <person name="Wambui J."/>
            <person name="Stevens M.J.A."/>
            <person name="Stephan R."/>
        </authorList>
    </citation>
    <scope>NUCLEOTIDE SEQUENCE</scope>
    <source>
        <strain evidence="1">CF009</strain>
    </source>
</reference>
<proteinExistence type="predicted"/>
<name>A0AA47I5T9_9CLOT</name>
<gene>
    <name evidence="1" type="ORF">LL038_14135</name>
</gene>
<dbReference type="NCBIfam" id="TIGR00022">
    <property type="entry name" value="YhcH/YjgK/YiaL family protein"/>
    <property type="match status" value="1"/>
</dbReference>
<protein>
    <submittedName>
        <fullName evidence="1">YhcH/YjgK/YiaL family protein</fullName>
    </submittedName>
</protein>
<evidence type="ECO:0000313" key="2">
    <source>
        <dbReference type="Proteomes" id="UP001164733"/>
    </source>
</evidence>
<sequence length="152" mass="17659">MIFESMKNMKDYTSINTNFKAAFNFLKNTDLNSLKVGRHEVDGENVYVLVQEYTTQNADERRFEAHVRYIDIQYVVSGTEIIGFMPTESLEIMEDKLQERDAAFYKNVSDYTKLQFKTGDYGIFFPEDAHKPCCAFLEPSHVKKIVVKVCIN</sequence>
<dbReference type="RefSeq" id="WP_216122009.1">
    <property type="nucleotide sequence ID" value="NZ_CP086239.1"/>
</dbReference>
<dbReference type="GO" id="GO:0005829">
    <property type="term" value="C:cytosol"/>
    <property type="evidence" value="ECO:0007669"/>
    <property type="project" value="TreeGrafter"/>
</dbReference>
<dbReference type="EMBL" id="CP086239">
    <property type="protein sequence ID" value="WAG58794.1"/>
    <property type="molecule type" value="Genomic_DNA"/>
</dbReference>
<organism evidence="1 2">
    <name type="scientific">Clostridium estertheticum</name>
    <dbReference type="NCBI Taxonomy" id="238834"/>
    <lineage>
        <taxon>Bacteria</taxon>
        <taxon>Bacillati</taxon>
        <taxon>Bacillota</taxon>
        <taxon>Clostridia</taxon>
        <taxon>Eubacteriales</taxon>
        <taxon>Clostridiaceae</taxon>
        <taxon>Clostridium</taxon>
    </lineage>
</organism>
<dbReference type="Pfam" id="PF04074">
    <property type="entry name" value="DUF386"/>
    <property type="match status" value="1"/>
</dbReference>
<dbReference type="Proteomes" id="UP001164733">
    <property type="component" value="Chromosome"/>
</dbReference>
<dbReference type="InterPro" id="IPR004375">
    <property type="entry name" value="NanQ/TabA/YiaL"/>
</dbReference>
<dbReference type="PANTHER" id="PTHR34986:SF1">
    <property type="entry name" value="PROTEIN YIAL"/>
    <property type="match status" value="1"/>
</dbReference>
<accession>A0AA47I5T9</accession>